<comment type="caution">
    <text evidence="1">The sequence shown here is derived from an EMBL/GenBank/DDBJ whole genome shotgun (WGS) entry which is preliminary data.</text>
</comment>
<sequence length="54" mass="5708">MSLAQFALAMLVITAEYSTGAIRSTPRAVPVRGQVAWTGTVLAAGYAVLRKRDA</sequence>
<name>A0ABU0ZJB9_9ACTN</name>
<reference evidence="1 2" key="1">
    <citation type="submission" date="2023-08" db="EMBL/GenBank/DDBJ databases">
        <title>Phytohabitans sansha sp. nov., isolated from marine sediment.</title>
        <authorList>
            <person name="Zhao Y."/>
            <person name="Yi K."/>
        </authorList>
    </citation>
    <scope>NUCLEOTIDE SEQUENCE [LARGE SCALE GENOMIC DNA]</scope>
    <source>
        <strain evidence="1 2">ZYX-F-186</strain>
    </source>
</reference>
<organism evidence="1 2">
    <name type="scientific">Phytohabitans maris</name>
    <dbReference type="NCBI Taxonomy" id="3071409"/>
    <lineage>
        <taxon>Bacteria</taxon>
        <taxon>Bacillati</taxon>
        <taxon>Actinomycetota</taxon>
        <taxon>Actinomycetes</taxon>
        <taxon>Micromonosporales</taxon>
        <taxon>Micromonosporaceae</taxon>
    </lineage>
</organism>
<proteinExistence type="predicted"/>
<accession>A0ABU0ZJB9</accession>
<dbReference type="RefSeq" id="WP_308714418.1">
    <property type="nucleotide sequence ID" value="NZ_JAVHUY010000020.1"/>
</dbReference>
<protein>
    <submittedName>
        <fullName evidence="1">Uncharacterized protein</fullName>
    </submittedName>
</protein>
<gene>
    <name evidence="1" type="ORF">RB614_21740</name>
</gene>
<evidence type="ECO:0000313" key="2">
    <source>
        <dbReference type="Proteomes" id="UP001230908"/>
    </source>
</evidence>
<evidence type="ECO:0000313" key="1">
    <source>
        <dbReference type="EMBL" id="MDQ7907139.1"/>
    </source>
</evidence>
<keyword evidence="2" id="KW-1185">Reference proteome</keyword>
<dbReference type="EMBL" id="JAVHUY010000020">
    <property type="protein sequence ID" value="MDQ7907139.1"/>
    <property type="molecule type" value="Genomic_DNA"/>
</dbReference>
<dbReference type="Proteomes" id="UP001230908">
    <property type="component" value="Unassembled WGS sequence"/>
</dbReference>